<gene>
    <name evidence="1" type="ORF">MNB_ARC-1_177</name>
</gene>
<evidence type="ECO:0000313" key="1">
    <source>
        <dbReference type="EMBL" id="VAY86517.1"/>
    </source>
</evidence>
<organism evidence="1">
    <name type="scientific">hydrothermal vent metagenome</name>
    <dbReference type="NCBI Taxonomy" id="652676"/>
    <lineage>
        <taxon>unclassified sequences</taxon>
        <taxon>metagenomes</taxon>
        <taxon>ecological metagenomes</taxon>
    </lineage>
</organism>
<dbReference type="EMBL" id="UOYO01000013">
    <property type="protein sequence ID" value="VAY86517.1"/>
    <property type="molecule type" value="Genomic_DNA"/>
</dbReference>
<reference evidence="1" key="1">
    <citation type="submission" date="2018-10" db="EMBL/GenBank/DDBJ databases">
        <authorList>
            <person name="Aoki K."/>
        </authorList>
    </citation>
    <scope>NUCLEOTIDE SEQUENCE</scope>
</reference>
<accession>A0A3B1E4E3</accession>
<protein>
    <submittedName>
        <fullName evidence="1">DNA replication regulator family</fullName>
    </submittedName>
</protein>
<dbReference type="Gene3D" id="3.40.50.11670">
    <property type="entry name" value="DNA replication regulator HobA"/>
    <property type="match status" value="1"/>
</dbReference>
<sequence>MQEFLNWTIDTIREDKLIGSWLEERKYDWTPLISKAVVNLLDKNNSVLIVTDYQREWFLNYIISNINLPSNQRPLLPFYNFKSFVSESCNMQNENDIELIKDMLDISFPDGYTFWYIGRSQSVKANIAKISKNSLLWIFDEDISNSFSLRSDDDALDMKLLQMFRLYNKTLSATLFAQIDVEK</sequence>
<proteinExistence type="predicted"/>
<dbReference type="InterPro" id="IPR038381">
    <property type="entry name" value="HobA_sf"/>
</dbReference>
<dbReference type="AlphaFoldDB" id="A0A3B1E4E3"/>
<dbReference type="Pfam" id="PF12163">
    <property type="entry name" value="HobA"/>
    <property type="match status" value="1"/>
</dbReference>
<dbReference type="InterPro" id="IPR021011">
    <property type="entry name" value="HobA"/>
</dbReference>
<name>A0A3B1E4E3_9ZZZZ</name>